<dbReference type="EMBL" id="AMZH03017452">
    <property type="protein sequence ID" value="RRT42986.1"/>
    <property type="molecule type" value="Genomic_DNA"/>
</dbReference>
<dbReference type="Proteomes" id="UP000287651">
    <property type="component" value="Unassembled WGS sequence"/>
</dbReference>
<gene>
    <name evidence="2" type="ORF">B296_00056744</name>
</gene>
<organism evidence="2 3">
    <name type="scientific">Ensete ventricosum</name>
    <name type="common">Abyssinian banana</name>
    <name type="synonym">Musa ensete</name>
    <dbReference type="NCBI Taxonomy" id="4639"/>
    <lineage>
        <taxon>Eukaryota</taxon>
        <taxon>Viridiplantae</taxon>
        <taxon>Streptophyta</taxon>
        <taxon>Embryophyta</taxon>
        <taxon>Tracheophyta</taxon>
        <taxon>Spermatophyta</taxon>
        <taxon>Magnoliopsida</taxon>
        <taxon>Liliopsida</taxon>
        <taxon>Zingiberales</taxon>
        <taxon>Musaceae</taxon>
        <taxon>Ensete</taxon>
    </lineage>
</organism>
<sequence length="193" mass="21566">MRSKRSRTVGSGTLTPVSMLSMATRFRFRFRFRLPTPRIGRPSVQTHAENTTLIATSVMNRPNRNSPLIPCRRLSHGNRSKMGNPGRRVWITGKVRRSMSNTCIGINPTIVGASPTTKYSAGKRTTTRSHSGPYGKISQHSAQGCYMSQNPVGSNAFDRSLRLLLHNEPNPNNYLKTKFHGTVVECEKLIPEQ</sequence>
<comment type="caution">
    <text evidence="2">The sequence shown here is derived from an EMBL/GenBank/DDBJ whole genome shotgun (WGS) entry which is preliminary data.</text>
</comment>
<accession>A0A426XU56</accession>
<evidence type="ECO:0000313" key="2">
    <source>
        <dbReference type="EMBL" id="RRT42986.1"/>
    </source>
</evidence>
<evidence type="ECO:0000313" key="3">
    <source>
        <dbReference type="Proteomes" id="UP000287651"/>
    </source>
</evidence>
<reference evidence="2 3" key="1">
    <citation type="journal article" date="2014" name="Agronomy (Basel)">
        <title>A Draft Genome Sequence for Ensete ventricosum, the Drought-Tolerant Tree Against Hunger.</title>
        <authorList>
            <person name="Harrison J."/>
            <person name="Moore K.A."/>
            <person name="Paszkiewicz K."/>
            <person name="Jones T."/>
            <person name="Grant M."/>
            <person name="Ambacheew D."/>
            <person name="Muzemil S."/>
            <person name="Studholme D.J."/>
        </authorList>
    </citation>
    <scope>NUCLEOTIDE SEQUENCE [LARGE SCALE GENOMIC DNA]</scope>
</reference>
<feature type="region of interest" description="Disordered" evidence="1">
    <location>
        <begin position="60"/>
        <end position="86"/>
    </location>
</feature>
<feature type="region of interest" description="Disordered" evidence="1">
    <location>
        <begin position="117"/>
        <end position="138"/>
    </location>
</feature>
<name>A0A426XU56_ENSVE</name>
<dbReference type="AlphaFoldDB" id="A0A426XU56"/>
<proteinExistence type="predicted"/>
<protein>
    <submittedName>
        <fullName evidence="2">Uncharacterized protein</fullName>
    </submittedName>
</protein>
<evidence type="ECO:0000256" key="1">
    <source>
        <dbReference type="SAM" id="MobiDB-lite"/>
    </source>
</evidence>